<accession>A0A6S6UGC8</accession>
<feature type="domain" description="Hemerythrin-like" evidence="1">
    <location>
        <begin position="6"/>
        <end position="139"/>
    </location>
</feature>
<dbReference type="AlphaFoldDB" id="A0A6S6UGC8"/>
<reference evidence="2" key="1">
    <citation type="submission" date="2020-01" db="EMBL/GenBank/DDBJ databases">
        <authorList>
            <person name="Meier V. D."/>
            <person name="Meier V D."/>
        </authorList>
    </citation>
    <scope>NUCLEOTIDE SEQUENCE</scope>
    <source>
        <strain evidence="2">HLG_WM_MAG_07</strain>
    </source>
</reference>
<dbReference type="EMBL" id="CACVAY010000129">
    <property type="protein sequence ID" value="CAA6826129.1"/>
    <property type="molecule type" value="Genomic_DNA"/>
</dbReference>
<proteinExistence type="predicted"/>
<evidence type="ECO:0000259" key="1">
    <source>
        <dbReference type="Pfam" id="PF01814"/>
    </source>
</evidence>
<organism evidence="2">
    <name type="scientific">uncultured Thiotrichaceae bacterium</name>
    <dbReference type="NCBI Taxonomy" id="298394"/>
    <lineage>
        <taxon>Bacteria</taxon>
        <taxon>Pseudomonadati</taxon>
        <taxon>Pseudomonadota</taxon>
        <taxon>Gammaproteobacteria</taxon>
        <taxon>Thiotrichales</taxon>
        <taxon>Thiotrichaceae</taxon>
        <taxon>environmental samples</taxon>
    </lineage>
</organism>
<name>A0A6S6UGC8_9GAMM</name>
<evidence type="ECO:0000313" key="2">
    <source>
        <dbReference type="EMBL" id="CAA6826129.1"/>
    </source>
</evidence>
<sequence>MNSIMTDLHTDHENFVKLIKLLEKLLDKFEHDDDAPDLHLMLDIIDYVERYPDLIHHPKEDLIFTVYLNKSQDIPKVIEQLQLDHEEFPKMRQEIHQLLEGFILDVGLYPRKAFSNKVRAYLQRQLDHLNTEENALFPHIIETLSDDDWNEIATKMPEANDPLFGERVSDRYKSLLNQLIS</sequence>
<dbReference type="GO" id="GO:0005886">
    <property type="term" value="C:plasma membrane"/>
    <property type="evidence" value="ECO:0007669"/>
    <property type="project" value="TreeGrafter"/>
</dbReference>
<gene>
    <name evidence="2" type="ORF">HELGO_WM8101</name>
</gene>
<dbReference type="PANTHER" id="PTHR39966:SF1">
    <property type="entry name" value="HEMERYTHRIN-LIKE DOMAIN-CONTAINING PROTEIN"/>
    <property type="match status" value="1"/>
</dbReference>
<protein>
    <recommendedName>
        <fullName evidence="1">Hemerythrin-like domain-containing protein</fullName>
    </recommendedName>
</protein>
<dbReference type="InterPro" id="IPR012312">
    <property type="entry name" value="Hemerythrin-like"/>
</dbReference>
<dbReference type="Pfam" id="PF01814">
    <property type="entry name" value="Hemerythrin"/>
    <property type="match status" value="1"/>
</dbReference>
<dbReference type="PANTHER" id="PTHR39966">
    <property type="entry name" value="BLL2471 PROTEIN-RELATED"/>
    <property type="match status" value="1"/>
</dbReference>
<dbReference type="Gene3D" id="1.20.120.520">
    <property type="entry name" value="nmb1532 protein domain like"/>
    <property type="match status" value="1"/>
</dbReference>